<feature type="chain" id="PRO_5010158599" evidence="2">
    <location>
        <begin position="28"/>
        <end position="400"/>
    </location>
</feature>
<feature type="region of interest" description="Disordered" evidence="1">
    <location>
        <begin position="35"/>
        <end position="57"/>
    </location>
</feature>
<keyword evidence="2" id="KW-0732">Signal</keyword>
<dbReference type="PROSITE" id="PS51257">
    <property type="entry name" value="PROKAR_LIPOPROTEIN"/>
    <property type="match status" value="1"/>
</dbReference>
<evidence type="ECO:0000256" key="1">
    <source>
        <dbReference type="SAM" id="MobiDB-lite"/>
    </source>
</evidence>
<gene>
    <name evidence="3" type="ORF">SAMN04487884_12533</name>
</gene>
<dbReference type="RefSeq" id="WP_074757947.1">
    <property type="nucleotide sequence ID" value="NZ_FOGJ01000025.1"/>
</dbReference>
<proteinExistence type="predicted"/>
<dbReference type="Proteomes" id="UP000182584">
    <property type="component" value="Unassembled WGS sequence"/>
</dbReference>
<name>A0A1H9VUQ6_BUTFI</name>
<evidence type="ECO:0000256" key="2">
    <source>
        <dbReference type="SAM" id="SignalP"/>
    </source>
</evidence>
<reference evidence="3 4" key="1">
    <citation type="submission" date="2016-10" db="EMBL/GenBank/DDBJ databases">
        <authorList>
            <person name="de Groot N.N."/>
        </authorList>
    </citation>
    <scope>NUCLEOTIDE SEQUENCE [LARGE SCALE GENOMIC DNA]</scope>
    <source>
        <strain evidence="3 4">AR40</strain>
    </source>
</reference>
<organism evidence="3 4">
    <name type="scientific">Butyrivibrio fibrisolvens</name>
    <dbReference type="NCBI Taxonomy" id="831"/>
    <lineage>
        <taxon>Bacteria</taxon>
        <taxon>Bacillati</taxon>
        <taxon>Bacillota</taxon>
        <taxon>Clostridia</taxon>
        <taxon>Lachnospirales</taxon>
        <taxon>Lachnospiraceae</taxon>
        <taxon>Butyrivibrio</taxon>
    </lineage>
</organism>
<feature type="signal peptide" evidence="2">
    <location>
        <begin position="1"/>
        <end position="27"/>
    </location>
</feature>
<sequence length="400" mass="43121">MIKNKFLAVCVLATAMLLSGCTSTVDASESGLDTSVQAAQSASEGTLEGTEPGESATDLRGLKETGHQAVSVLDDSIEASTSAPTIEATTFDPKQYSLPAYENSDPEYGTRTLMSEEGFKHAVSTYCHVFVTDYASQVTIENYNAPVGDMIKIHAVVTDTTVFGSSSNPVDVNVDFEVSIKTGMGKVTKPDGTYDVDLKTFSSYADLGVAAQTQNTLNKNVVTRYGDLYNIFKKKVSQKSSDYLYGIYIVDFDNDGDKEGLALTVSIPQGNDPTEYLATCESFTNAHLWFVTEDGGATYVEPPADYDMSIVYGMSSSMYGDGTSVVMLSAIESDYNRYSYVIDFHSGKPKFIGKLLNAYVDANGFISTCGALSIGGTNFSFPETYAINGGKLELIKSYPY</sequence>
<dbReference type="AlphaFoldDB" id="A0A1H9VUQ6"/>
<protein>
    <submittedName>
        <fullName evidence="3">Uncharacterized protein</fullName>
    </submittedName>
</protein>
<dbReference type="EMBL" id="FOGJ01000025">
    <property type="protein sequence ID" value="SES25540.1"/>
    <property type="molecule type" value="Genomic_DNA"/>
</dbReference>
<accession>A0A1H9VUQ6</accession>
<evidence type="ECO:0000313" key="4">
    <source>
        <dbReference type="Proteomes" id="UP000182584"/>
    </source>
</evidence>
<evidence type="ECO:0000313" key="3">
    <source>
        <dbReference type="EMBL" id="SES25540.1"/>
    </source>
</evidence>
<dbReference type="OrthoDB" id="7629852at2"/>
<feature type="compositionally biased region" description="Polar residues" evidence="1">
    <location>
        <begin position="35"/>
        <end position="44"/>
    </location>
</feature>